<dbReference type="Gramene" id="Solyc00g085770.1.1">
    <property type="protein sequence ID" value="Solyc00g085770.1.1.1.CDS"/>
    <property type="gene ID" value="Solyc00g085770.1"/>
</dbReference>
<evidence type="ECO:0000313" key="2">
    <source>
        <dbReference type="Proteomes" id="UP000004994"/>
    </source>
</evidence>
<dbReference type="AlphaFoldDB" id="A0A494G9M7"/>
<evidence type="ECO:0000313" key="1">
    <source>
        <dbReference type="EnsemblPlants" id="Solyc00g085770.1.1.1.CDS"/>
    </source>
</evidence>
<reference evidence="1" key="2">
    <citation type="submission" date="2019-04" db="UniProtKB">
        <authorList>
            <consortium name="EnsemblPlants"/>
        </authorList>
    </citation>
    <scope>IDENTIFICATION</scope>
    <source>
        <strain evidence="1">cv. Heinz 1706</strain>
    </source>
</reference>
<proteinExistence type="predicted"/>
<protein>
    <submittedName>
        <fullName evidence="1">Uncharacterized protein</fullName>
    </submittedName>
</protein>
<sequence length="63" mass="7004">MADQSIRISQRNTEGLVCGSAILTREGFLVAASPNPKTGISRQYQIRVRSGIQYLKAFVRVNH</sequence>
<keyword evidence="2" id="KW-1185">Reference proteome</keyword>
<name>A0A494G9M7_SOLLC</name>
<accession>A0A494G9M7</accession>
<dbReference type="PaxDb" id="4081-Solyc00g085770.1.1"/>
<reference evidence="1" key="1">
    <citation type="journal article" date="2012" name="Nature">
        <title>The tomato genome sequence provides insights into fleshy fruit evolution.</title>
        <authorList>
            <consortium name="Tomato Genome Consortium"/>
        </authorList>
    </citation>
    <scope>NUCLEOTIDE SEQUENCE [LARGE SCALE GENOMIC DNA]</scope>
    <source>
        <strain evidence="1">cv. Heinz 1706</strain>
    </source>
</reference>
<dbReference type="InParanoid" id="A0A494G9M7"/>
<dbReference type="EnsemblPlants" id="Solyc00g085770.1.1">
    <property type="protein sequence ID" value="Solyc00g085770.1.1.1.CDS"/>
    <property type="gene ID" value="Solyc00g085770.1"/>
</dbReference>
<organism evidence="1">
    <name type="scientific">Solanum lycopersicum</name>
    <name type="common">Tomato</name>
    <name type="synonym">Lycopersicon esculentum</name>
    <dbReference type="NCBI Taxonomy" id="4081"/>
    <lineage>
        <taxon>Eukaryota</taxon>
        <taxon>Viridiplantae</taxon>
        <taxon>Streptophyta</taxon>
        <taxon>Embryophyta</taxon>
        <taxon>Tracheophyta</taxon>
        <taxon>Spermatophyta</taxon>
        <taxon>Magnoliopsida</taxon>
        <taxon>eudicotyledons</taxon>
        <taxon>Gunneridae</taxon>
        <taxon>Pentapetalae</taxon>
        <taxon>asterids</taxon>
        <taxon>lamiids</taxon>
        <taxon>Solanales</taxon>
        <taxon>Solanaceae</taxon>
        <taxon>Solanoideae</taxon>
        <taxon>Solaneae</taxon>
        <taxon>Solanum</taxon>
        <taxon>Solanum subgen. Lycopersicon</taxon>
    </lineage>
</organism>
<dbReference type="Proteomes" id="UP000004994">
    <property type="component" value="Unassembled WGS sequence"/>
</dbReference>